<evidence type="ECO:0000256" key="3">
    <source>
        <dbReference type="ARBA" id="ARBA00023125"/>
    </source>
</evidence>
<evidence type="ECO:0000313" key="7">
    <source>
        <dbReference type="Proteomes" id="UP001364156"/>
    </source>
</evidence>
<dbReference type="EMBL" id="CP146069">
    <property type="protein sequence ID" value="WWR48100.1"/>
    <property type="molecule type" value="Genomic_DNA"/>
</dbReference>
<dbReference type="Pfam" id="PF03466">
    <property type="entry name" value="LysR_substrate"/>
    <property type="match status" value="1"/>
</dbReference>
<dbReference type="Gene3D" id="1.10.10.10">
    <property type="entry name" value="Winged helix-like DNA-binding domain superfamily/Winged helix DNA-binding domain"/>
    <property type="match status" value="1"/>
</dbReference>
<evidence type="ECO:0000313" key="6">
    <source>
        <dbReference type="EMBL" id="WWR48100.1"/>
    </source>
</evidence>
<dbReference type="SUPFAM" id="SSF53850">
    <property type="entry name" value="Periplasmic binding protein-like II"/>
    <property type="match status" value="1"/>
</dbReference>
<gene>
    <name evidence="6" type="ORF">RZ517_08005</name>
</gene>
<dbReference type="Pfam" id="PF00126">
    <property type="entry name" value="HTH_1"/>
    <property type="match status" value="1"/>
</dbReference>
<organism evidence="6 7">
    <name type="scientific">Roseovarius phycicola</name>
    <dbReference type="NCBI Taxonomy" id="3080976"/>
    <lineage>
        <taxon>Bacteria</taxon>
        <taxon>Pseudomonadati</taxon>
        <taxon>Pseudomonadota</taxon>
        <taxon>Alphaproteobacteria</taxon>
        <taxon>Rhodobacterales</taxon>
        <taxon>Roseobacteraceae</taxon>
        <taxon>Roseovarius</taxon>
    </lineage>
</organism>
<dbReference type="Proteomes" id="UP001364156">
    <property type="component" value="Chromosome"/>
</dbReference>
<dbReference type="Gene3D" id="3.40.190.10">
    <property type="entry name" value="Periplasmic binding protein-like II"/>
    <property type="match status" value="2"/>
</dbReference>
<protein>
    <submittedName>
        <fullName evidence="6">LysR substrate-binding domain-containing protein</fullName>
    </submittedName>
</protein>
<dbReference type="PANTHER" id="PTHR30537:SF26">
    <property type="entry name" value="GLYCINE CLEAVAGE SYSTEM TRANSCRIPTIONAL ACTIVATOR"/>
    <property type="match status" value="1"/>
</dbReference>
<dbReference type="RefSeq" id="WP_338550923.1">
    <property type="nucleotide sequence ID" value="NZ_CP146069.1"/>
</dbReference>
<dbReference type="InterPro" id="IPR005119">
    <property type="entry name" value="LysR_subst-bd"/>
</dbReference>
<keyword evidence="7" id="KW-1185">Reference proteome</keyword>
<evidence type="ECO:0000259" key="5">
    <source>
        <dbReference type="PROSITE" id="PS50931"/>
    </source>
</evidence>
<name>A0ABZ2HK12_9RHOB</name>
<dbReference type="PANTHER" id="PTHR30537">
    <property type="entry name" value="HTH-TYPE TRANSCRIPTIONAL REGULATOR"/>
    <property type="match status" value="1"/>
</dbReference>
<sequence>MGSYKKAADELSVTPAAVKQLVAKLEDAFGEPLMRFEGREMVLTRIGAQAHYDLSSAFRQISFAVERIRNACEDDRLIVSVEPSIASAWLVPRLQHFRDQHPDIEILVDSSLAIVDLSDDAVSVAVRFGVQDHGEHIAHRLFDEHLSALCSPGLAAGPPPMTEIADLQNVALLRWDLSAYPWAVETTKWNFWHTWLEAVGANDVKPGGGINYTDYNQAVQAAVSGQGFILGSKPILQNYISSGLLVDPFDVSAHPGIGYDVVTTTQALDRSKVQKFVNWILREAQL</sequence>
<proteinExistence type="inferred from homology"/>
<reference evidence="6 7" key="1">
    <citation type="submission" date="2023-10" db="EMBL/GenBank/DDBJ databases">
        <title>Roseovarius strain S88 nov., isolated from a marine algae.</title>
        <authorList>
            <person name="Lee M.W."/>
            <person name="Lee J.K."/>
            <person name="Kim J.M."/>
            <person name="Choi D.G."/>
            <person name="Baek J.H."/>
            <person name="Bayburt H."/>
            <person name="Jung J.J."/>
            <person name="Han D.M."/>
            <person name="Jeon C.O."/>
        </authorList>
    </citation>
    <scope>NUCLEOTIDE SEQUENCE [LARGE SCALE GENOMIC DNA]</scope>
    <source>
        <strain evidence="6 7">S88</strain>
    </source>
</reference>
<evidence type="ECO:0000256" key="2">
    <source>
        <dbReference type="ARBA" id="ARBA00023015"/>
    </source>
</evidence>
<accession>A0ABZ2HK12</accession>
<dbReference type="InterPro" id="IPR058163">
    <property type="entry name" value="LysR-type_TF_proteobact-type"/>
</dbReference>
<evidence type="ECO:0000256" key="4">
    <source>
        <dbReference type="ARBA" id="ARBA00023163"/>
    </source>
</evidence>
<keyword evidence="3" id="KW-0238">DNA-binding</keyword>
<comment type="similarity">
    <text evidence="1">Belongs to the LysR transcriptional regulatory family.</text>
</comment>
<feature type="domain" description="HTH lysR-type" evidence="5">
    <location>
        <begin position="1"/>
        <end position="44"/>
    </location>
</feature>
<dbReference type="PROSITE" id="PS50931">
    <property type="entry name" value="HTH_LYSR"/>
    <property type="match status" value="1"/>
</dbReference>
<keyword evidence="4" id="KW-0804">Transcription</keyword>
<evidence type="ECO:0000256" key="1">
    <source>
        <dbReference type="ARBA" id="ARBA00009437"/>
    </source>
</evidence>
<dbReference type="CDD" id="cd08432">
    <property type="entry name" value="PBP2_GcdR_TrpI_HvrB_AmpR_like"/>
    <property type="match status" value="1"/>
</dbReference>
<keyword evidence="2" id="KW-0805">Transcription regulation</keyword>
<dbReference type="InterPro" id="IPR000847">
    <property type="entry name" value="LysR_HTH_N"/>
</dbReference>
<dbReference type="InterPro" id="IPR036390">
    <property type="entry name" value="WH_DNA-bd_sf"/>
</dbReference>
<dbReference type="InterPro" id="IPR036388">
    <property type="entry name" value="WH-like_DNA-bd_sf"/>
</dbReference>
<dbReference type="SUPFAM" id="SSF46785">
    <property type="entry name" value="Winged helix' DNA-binding domain"/>
    <property type="match status" value="1"/>
</dbReference>